<dbReference type="InterPro" id="IPR029044">
    <property type="entry name" value="Nucleotide-diphossugar_trans"/>
</dbReference>
<dbReference type="GO" id="GO:0070569">
    <property type="term" value="F:uridylyltransferase activity"/>
    <property type="evidence" value="ECO:0007669"/>
    <property type="project" value="InterPro"/>
</dbReference>
<dbReference type="PANTHER" id="PTHR11952">
    <property type="entry name" value="UDP- GLUCOSE PYROPHOSPHORYLASE"/>
    <property type="match status" value="1"/>
</dbReference>
<comment type="caution">
    <text evidence="5">The sequence shown here is derived from an EMBL/GenBank/DDBJ whole genome shotgun (WGS) entry which is preliminary data.</text>
</comment>
<dbReference type="SUPFAM" id="SSF53448">
    <property type="entry name" value="Nucleotide-diphospho-sugar transferases"/>
    <property type="match status" value="1"/>
</dbReference>
<dbReference type="Pfam" id="PF01704">
    <property type="entry name" value="UDPGP"/>
    <property type="match status" value="1"/>
</dbReference>
<dbReference type="PANTHER" id="PTHR11952:SF2">
    <property type="entry name" value="LD24639P"/>
    <property type="match status" value="1"/>
</dbReference>
<organism evidence="5 6">
    <name type="scientific">Parachlamydia acanthamoebae</name>
    <dbReference type="NCBI Taxonomy" id="83552"/>
    <lineage>
        <taxon>Bacteria</taxon>
        <taxon>Pseudomonadati</taxon>
        <taxon>Chlamydiota</taxon>
        <taxon>Chlamydiia</taxon>
        <taxon>Parachlamydiales</taxon>
        <taxon>Parachlamydiaceae</taxon>
        <taxon>Parachlamydia</taxon>
    </lineage>
</organism>
<proteinExistence type="inferred from homology"/>
<sequence length="519" mass="58690">MHYENTSVFFIFAEKLDSSYSANSTNYQICYIINSFLITMGLRSIMRIRTITLFFALICLVIYYMNMEKPSLSEKLASINQLHLLKNWDNLSEASQRKLAKQIEEIEIPIFLKQKKVIQSPFQENHSSLTAFNDYEEAGNPILKNRGQDLISEGKVGCIIVAGGQGTRLKMDGPKGMFPISAIKHKSLFQLFAEKTLAAGKQLGVTLPIAIMTSPLNHQQTTTFFTNHNNFGLSSHQLSFFSQGMLPFLNQEGSLFLEEPDHIALGPDGNGMSLIHFYKSGTWQKWHNKGVRWVNYVLIDNPLADPFDAELIGFHADQNLDITIKCIPRLHAEEKVGIIVKRDGKTEVIEYTEIPASERDERLPSGQFKHPCANISLFCFSMDFIKQYAESGKTLPLHANWKSAKYLNPDGQSVNSSTPNAWKFETFIFDLLPEATRVKGLLYKREDCFAPLKNEKGEASPETVQAALLAQDRKTLEQITGLAAPLEAFELSQDFYYPTAELINKWNKRSPNQSGYVES</sequence>
<keyword evidence="4" id="KW-0812">Transmembrane</keyword>
<dbReference type="PATRIC" id="fig|83552.4.peg.2061"/>
<gene>
    <name evidence="5" type="ORF">DB43_HI00330</name>
</gene>
<keyword evidence="3" id="KW-0548">Nucleotidyltransferase</keyword>
<evidence type="ECO:0000256" key="4">
    <source>
        <dbReference type="SAM" id="Phobius"/>
    </source>
</evidence>
<protein>
    <recommendedName>
        <fullName evidence="7">UDP-N-acetylglucosamine pyrophosphorylase</fullName>
    </recommendedName>
</protein>
<keyword evidence="4" id="KW-1133">Transmembrane helix</keyword>
<reference evidence="5 6" key="1">
    <citation type="journal article" date="2014" name="Mol. Biol. Evol.">
        <title>Massive expansion of Ubiquitination-related gene families within the Chlamydiae.</title>
        <authorList>
            <person name="Domman D."/>
            <person name="Collingro A."/>
            <person name="Lagkouvardos I."/>
            <person name="Gehre L."/>
            <person name="Weinmaier T."/>
            <person name="Rattei T."/>
            <person name="Subtil A."/>
            <person name="Horn M."/>
        </authorList>
    </citation>
    <scope>NUCLEOTIDE SEQUENCE [LARGE SCALE GENOMIC DNA]</scope>
    <source>
        <strain evidence="5 6">OEW1</strain>
    </source>
</reference>
<keyword evidence="4" id="KW-0472">Membrane</keyword>
<accession>A0A0C1E9T0</accession>
<comment type="similarity">
    <text evidence="1">Belongs to the UDPGP type 1 family.</text>
</comment>
<dbReference type="EMBL" id="JSAM01000104">
    <property type="protein sequence ID" value="KIA76848.1"/>
    <property type="molecule type" value="Genomic_DNA"/>
</dbReference>
<dbReference type="AlphaFoldDB" id="A0A0C1E9T0"/>
<evidence type="ECO:0000256" key="1">
    <source>
        <dbReference type="ARBA" id="ARBA00010401"/>
    </source>
</evidence>
<evidence type="ECO:0000256" key="3">
    <source>
        <dbReference type="ARBA" id="ARBA00022695"/>
    </source>
</evidence>
<evidence type="ECO:0008006" key="7">
    <source>
        <dbReference type="Google" id="ProtNLM"/>
    </source>
</evidence>
<dbReference type="Proteomes" id="UP000031307">
    <property type="component" value="Unassembled WGS sequence"/>
</dbReference>
<name>A0A0C1E9T0_9BACT</name>
<dbReference type="InterPro" id="IPR039741">
    <property type="entry name" value="UDP-sugar_pyrophosphorylase"/>
</dbReference>
<evidence type="ECO:0000256" key="2">
    <source>
        <dbReference type="ARBA" id="ARBA00022679"/>
    </source>
</evidence>
<evidence type="ECO:0000313" key="6">
    <source>
        <dbReference type="Proteomes" id="UP000031307"/>
    </source>
</evidence>
<dbReference type="InterPro" id="IPR002618">
    <property type="entry name" value="UDPGP_fam"/>
</dbReference>
<dbReference type="Gene3D" id="3.90.550.10">
    <property type="entry name" value="Spore Coat Polysaccharide Biosynthesis Protein SpsA, Chain A"/>
    <property type="match status" value="1"/>
</dbReference>
<feature type="transmembrane region" description="Helical" evidence="4">
    <location>
        <begin position="48"/>
        <end position="65"/>
    </location>
</feature>
<keyword evidence="2" id="KW-0808">Transferase</keyword>
<evidence type="ECO:0000313" key="5">
    <source>
        <dbReference type="EMBL" id="KIA76848.1"/>
    </source>
</evidence>